<keyword evidence="1" id="KW-0812">Transmembrane</keyword>
<keyword evidence="1" id="KW-1133">Transmembrane helix</keyword>
<evidence type="ECO:0000313" key="3">
    <source>
        <dbReference type="Proteomes" id="UP001517376"/>
    </source>
</evidence>
<reference evidence="3" key="1">
    <citation type="submission" date="2020-01" db="EMBL/GenBank/DDBJ databases">
        <title>Sphingomonas sp. strain CSW-10.</title>
        <authorList>
            <person name="Chen W.-M."/>
        </authorList>
    </citation>
    <scope>NUCLEOTIDE SEQUENCE [LARGE SCALE GENOMIC DNA]</scope>
    <source>
        <strain evidence="3">CCP-1</strain>
    </source>
</reference>
<dbReference type="EMBL" id="JAAATW010000001">
    <property type="protein sequence ID" value="NBE07055.1"/>
    <property type="molecule type" value="Genomic_DNA"/>
</dbReference>
<evidence type="ECO:0000313" key="2">
    <source>
        <dbReference type="EMBL" id="NBE07055.1"/>
    </source>
</evidence>
<evidence type="ECO:0008006" key="4">
    <source>
        <dbReference type="Google" id="ProtNLM"/>
    </source>
</evidence>
<gene>
    <name evidence="2" type="ORF">GU920_05875</name>
</gene>
<protein>
    <recommendedName>
        <fullName evidence="4">Cation/multidrug efflux pump</fullName>
    </recommendedName>
</protein>
<dbReference type="Proteomes" id="UP001517376">
    <property type="component" value="Unassembled WGS sequence"/>
</dbReference>
<feature type="transmembrane region" description="Helical" evidence="1">
    <location>
        <begin position="6"/>
        <end position="26"/>
    </location>
</feature>
<keyword evidence="3" id="KW-1185">Reference proteome</keyword>
<organism evidence="2 3">
    <name type="scientific">Paragemmobacter ruber</name>
    <dbReference type="NCBI Taxonomy" id="1985673"/>
    <lineage>
        <taxon>Bacteria</taxon>
        <taxon>Pseudomonadati</taxon>
        <taxon>Pseudomonadota</taxon>
        <taxon>Alphaproteobacteria</taxon>
        <taxon>Rhodobacterales</taxon>
        <taxon>Paracoccaceae</taxon>
        <taxon>Paragemmobacter</taxon>
    </lineage>
</organism>
<proteinExistence type="predicted"/>
<keyword evidence="1" id="KW-0472">Membrane</keyword>
<evidence type="ECO:0000256" key="1">
    <source>
        <dbReference type="SAM" id="Phobius"/>
    </source>
</evidence>
<feature type="transmembrane region" description="Helical" evidence="1">
    <location>
        <begin position="66"/>
        <end position="85"/>
    </location>
</feature>
<comment type="caution">
    <text evidence="2">The sequence shown here is derived from an EMBL/GenBank/DDBJ whole genome shotgun (WGS) entry which is preliminary data.</text>
</comment>
<sequence length="88" mass="10033">MLAFFKLALFGYLALAVIYWLLSIYARSVERERLEKAYDHGDVAGSRDAFIAAGLAAYDHSLRRRLIWLVFVIPTVVVVALVWILNFS</sequence>
<name>A0ABW9Y5H6_9RHOB</name>
<dbReference type="RefSeq" id="WP_161766002.1">
    <property type="nucleotide sequence ID" value="NZ_JAAATW010000001.1"/>
</dbReference>
<accession>A0ABW9Y5H6</accession>